<dbReference type="PANTHER" id="PTHR24543:SF325">
    <property type="entry name" value="F5_8 TYPE C DOMAIN-CONTAINING PROTEIN"/>
    <property type="match status" value="1"/>
</dbReference>
<dbReference type="SUPFAM" id="SSF49785">
    <property type="entry name" value="Galactose-binding domain-like"/>
    <property type="match status" value="1"/>
</dbReference>
<dbReference type="OrthoDB" id="5976912at2759"/>
<protein>
    <submittedName>
        <fullName evidence="1">Uncharacterized protein</fullName>
    </submittedName>
</protein>
<evidence type="ECO:0000313" key="2">
    <source>
        <dbReference type="Proteomes" id="UP001152795"/>
    </source>
</evidence>
<dbReference type="Proteomes" id="UP001152795">
    <property type="component" value="Unassembled WGS sequence"/>
</dbReference>
<keyword evidence="2" id="KW-1185">Reference proteome</keyword>
<dbReference type="InterPro" id="IPR000421">
    <property type="entry name" value="FA58C"/>
</dbReference>
<sequence>MADGRIKDSQITVSGFLKTADGRQARLRQNIPNWGAWCVVVSEGRIREKNYDQYIEIDLLNLTKITGIATQGREFNGGSEWVKDYKIQYRKDGGIWYFYQGKDQAVKIFRGNTNVYNAVRHDLNPTIMARYIRVHPGYDVGINACVRLELYGCVTGEINEK</sequence>
<comment type="caution">
    <text evidence="1">The sequence shown here is derived from an EMBL/GenBank/DDBJ whole genome shotgun (WGS) entry which is preliminary data.</text>
</comment>
<dbReference type="SMART" id="SM00231">
    <property type="entry name" value="FA58C"/>
    <property type="match status" value="1"/>
</dbReference>
<dbReference type="PROSITE" id="PS50022">
    <property type="entry name" value="FA58C_3"/>
    <property type="match status" value="1"/>
</dbReference>
<dbReference type="PANTHER" id="PTHR24543">
    <property type="entry name" value="MULTICOPPER OXIDASE-RELATED"/>
    <property type="match status" value="1"/>
</dbReference>
<dbReference type="CDD" id="cd00057">
    <property type="entry name" value="FA58C"/>
    <property type="match status" value="1"/>
</dbReference>
<dbReference type="AlphaFoldDB" id="A0A6S7KDH2"/>
<evidence type="ECO:0000313" key="1">
    <source>
        <dbReference type="EMBL" id="CAB4041251.1"/>
    </source>
</evidence>
<name>A0A6S7KDH2_PARCT</name>
<gene>
    <name evidence="1" type="ORF">PACLA_8A088464</name>
</gene>
<dbReference type="InterPro" id="IPR008979">
    <property type="entry name" value="Galactose-bd-like_sf"/>
</dbReference>
<proteinExistence type="predicted"/>
<dbReference type="Pfam" id="PF00754">
    <property type="entry name" value="F5_F8_type_C"/>
    <property type="match status" value="1"/>
</dbReference>
<organism evidence="1 2">
    <name type="scientific">Paramuricea clavata</name>
    <name type="common">Red gorgonian</name>
    <name type="synonym">Violescent sea-whip</name>
    <dbReference type="NCBI Taxonomy" id="317549"/>
    <lineage>
        <taxon>Eukaryota</taxon>
        <taxon>Metazoa</taxon>
        <taxon>Cnidaria</taxon>
        <taxon>Anthozoa</taxon>
        <taxon>Octocorallia</taxon>
        <taxon>Malacalcyonacea</taxon>
        <taxon>Plexauridae</taxon>
        <taxon>Paramuricea</taxon>
    </lineage>
</organism>
<reference evidence="1" key="1">
    <citation type="submission" date="2020-04" db="EMBL/GenBank/DDBJ databases">
        <authorList>
            <person name="Alioto T."/>
            <person name="Alioto T."/>
            <person name="Gomez Garrido J."/>
        </authorList>
    </citation>
    <scope>NUCLEOTIDE SEQUENCE</scope>
    <source>
        <strain evidence="1">A484AB</strain>
    </source>
</reference>
<dbReference type="EMBL" id="CACRXK020028023">
    <property type="protein sequence ID" value="CAB4041251.1"/>
    <property type="molecule type" value="Genomic_DNA"/>
</dbReference>
<accession>A0A6S7KDH2</accession>
<feature type="non-terminal residue" evidence="1">
    <location>
        <position position="1"/>
    </location>
</feature>
<dbReference type="Gene3D" id="2.60.120.260">
    <property type="entry name" value="Galactose-binding domain-like"/>
    <property type="match status" value="1"/>
</dbReference>